<evidence type="ECO:0000313" key="3">
    <source>
        <dbReference type="Proteomes" id="UP001589891"/>
    </source>
</evidence>
<sequence>MPKRAPDGKSAAPVARLPGKLLLWRLAFLACLVVVLVLALAKDTSPPLDTGWDKSNHLLAFGVLGLLGRLGFPTHRYLVPSGLFLYGIVIEALQALSGYRSAEYYDLFADLLGITLGSLAASAWLQRRRRSRQPAV</sequence>
<name>A0ABV6SLA0_AZOPA</name>
<keyword evidence="1" id="KW-0472">Membrane</keyword>
<accession>A0ABV6SLA0</accession>
<reference evidence="2 3" key="1">
    <citation type="submission" date="2024-09" db="EMBL/GenBank/DDBJ databases">
        <authorList>
            <person name="Sun Q."/>
            <person name="Mori K."/>
        </authorList>
    </citation>
    <scope>NUCLEOTIDE SEQUENCE [LARGE SCALE GENOMIC DNA]</scope>
    <source>
        <strain evidence="2 3">NCAIM B.01794</strain>
    </source>
</reference>
<organism evidence="2 3">
    <name type="scientific">Azorhizophilus paspali</name>
    <name type="common">Azotobacter paspali</name>
    <dbReference type="NCBI Taxonomy" id="69963"/>
    <lineage>
        <taxon>Bacteria</taxon>
        <taxon>Pseudomonadati</taxon>
        <taxon>Pseudomonadota</taxon>
        <taxon>Gammaproteobacteria</taxon>
        <taxon>Pseudomonadales</taxon>
        <taxon>Pseudomonadaceae</taxon>
        <taxon>Azorhizophilus</taxon>
    </lineage>
</organism>
<protein>
    <submittedName>
        <fullName evidence="2">VanZ family protein</fullName>
    </submittedName>
</protein>
<feature type="transmembrane region" description="Helical" evidence="1">
    <location>
        <begin position="21"/>
        <end position="41"/>
    </location>
</feature>
<dbReference type="RefSeq" id="WP_376946217.1">
    <property type="nucleotide sequence ID" value="NZ_CP171449.1"/>
</dbReference>
<keyword evidence="3" id="KW-1185">Reference proteome</keyword>
<feature type="transmembrane region" description="Helical" evidence="1">
    <location>
        <begin position="77"/>
        <end position="95"/>
    </location>
</feature>
<evidence type="ECO:0000313" key="2">
    <source>
        <dbReference type="EMBL" id="MFC0710308.1"/>
    </source>
</evidence>
<dbReference type="EMBL" id="JBHLSS010000076">
    <property type="protein sequence ID" value="MFC0710308.1"/>
    <property type="molecule type" value="Genomic_DNA"/>
</dbReference>
<dbReference type="PANTHER" id="PTHR28008:SF1">
    <property type="entry name" value="DOMAIN PROTEIN, PUTATIVE (AFU_ORTHOLOGUE AFUA_3G10980)-RELATED"/>
    <property type="match status" value="1"/>
</dbReference>
<keyword evidence="1" id="KW-1133">Transmembrane helix</keyword>
<dbReference type="Proteomes" id="UP001589891">
    <property type="component" value="Unassembled WGS sequence"/>
</dbReference>
<gene>
    <name evidence="2" type="ORF">ACFFGX_12335</name>
</gene>
<feature type="transmembrane region" description="Helical" evidence="1">
    <location>
        <begin position="56"/>
        <end position="72"/>
    </location>
</feature>
<dbReference type="NCBIfam" id="NF037970">
    <property type="entry name" value="vanZ_1"/>
    <property type="match status" value="1"/>
</dbReference>
<proteinExistence type="predicted"/>
<comment type="caution">
    <text evidence="2">The sequence shown here is derived from an EMBL/GenBank/DDBJ whole genome shotgun (WGS) entry which is preliminary data.</text>
</comment>
<feature type="transmembrane region" description="Helical" evidence="1">
    <location>
        <begin position="107"/>
        <end position="125"/>
    </location>
</feature>
<keyword evidence="1" id="KW-0812">Transmembrane</keyword>
<dbReference type="PANTHER" id="PTHR28008">
    <property type="entry name" value="DOMAIN PROTEIN, PUTATIVE (AFU_ORTHOLOGUE AFUA_3G10980)-RELATED"/>
    <property type="match status" value="1"/>
</dbReference>
<evidence type="ECO:0000256" key="1">
    <source>
        <dbReference type="SAM" id="Phobius"/>
    </source>
</evidence>